<reference evidence="7" key="2">
    <citation type="submission" date="2020-05" db="UniProtKB">
        <authorList>
            <consortium name="EnsemblMetazoa"/>
        </authorList>
    </citation>
    <scope>IDENTIFICATION</scope>
    <source>
        <strain evidence="7">JHB</strain>
    </source>
</reference>
<dbReference type="InterPro" id="IPR004031">
    <property type="entry name" value="PMP22/EMP/MP20/Claudin"/>
</dbReference>
<dbReference type="OMA" id="YAYPGPY"/>
<feature type="transmembrane region" description="Helical" evidence="5">
    <location>
        <begin position="86"/>
        <end position="107"/>
    </location>
</feature>
<keyword evidence="2 5" id="KW-0812">Transmembrane</keyword>
<dbReference type="KEGG" id="cqu:CpipJ_CPIJ005935"/>
<dbReference type="VEuPathDB" id="VectorBase:CPIJ005935"/>
<dbReference type="PANTHER" id="PTHR21215">
    <property type="entry name" value="LD36024P"/>
    <property type="match status" value="1"/>
</dbReference>
<evidence type="ECO:0000256" key="4">
    <source>
        <dbReference type="ARBA" id="ARBA00023136"/>
    </source>
</evidence>
<reference evidence="6" key="1">
    <citation type="submission" date="2007-03" db="EMBL/GenBank/DDBJ databases">
        <title>Annotation of Culex pipiens quinquefasciatus.</title>
        <authorList>
            <consortium name="The Broad Institute Genome Sequencing Platform"/>
            <person name="Atkinson P.W."/>
            <person name="Hemingway J."/>
            <person name="Christensen B.M."/>
            <person name="Higgs S."/>
            <person name="Kodira C."/>
            <person name="Hannick L."/>
            <person name="Megy K."/>
            <person name="O'Leary S."/>
            <person name="Pearson M."/>
            <person name="Haas B.J."/>
            <person name="Mauceli E."/>
            <person name="Wortman J.R."/>
            <person name="Lee N.H."/>
            <person name="Guigo R."/>
            <person name="Stanke M."/>
            <person name="Alvarado L."/>
            <person name="Amedeo P."/>
            <person name="Antoine C.H."/>
            <person name="Arensburger P."/>
            <person name="Bidwell S.L."/>
            <person name="Crawford M."/>
            <person name="Camaro F."/>
            <person name="Devon K."/>
            <person name="Engels R."/>
            <person name="Hammond M."/>
            <person name="Howarth C."/>
            <person name="Koehrsen M."/>
            <person name="Lawson D."/>
            <person name="Montgomery P."/>
            <person name="Nene V."/>
            <person name="Nusbaum C."/>
            <person name="Puiu D."/>
            <person name="Romero-Severson J."/>
            <person name="Severson D.W."/>
            <person name="Shumway M."/>
            <person name="Sisk P."/>
            <person name="Stolte C."/>
            <person name="Zeng Q."/>
            <person name="Eisenstadt E."/>
            <person name="Fraser-Liggett C."/>
            <person name="Strausberg R."/>
            <person name="Galagan J."/>
            <person name="Birren B."/>
            <person name="Collins F.H."/>
        </authorList>
    </citation>
    <scope>NUCLEOTIDE SEQUENCE [LARGE SCALE GENOMIC DNA]</scope>
    <source>
        <strain evidence="6">JHB</strain>
    </source>
</reference>
<sequence>MTRTFIAKHPDGASLTEAFNNRLIYYTRSRGLFRYCYPKEKPPASAVQIYLSPVETHCSNIDYFPQTEEDKSSPSFNEDIMARLHLARSVIAAFVLSFVAIFCAFWTGLSGCWKRSAGAITATAILMLTACLLAAGAMGLWHTVEFFEKEKVVGEDFFQSWTTVLRDNTRISYDWSYIVAWAGVASSLLASILLSGAAVCLRGEREKEEQLNLQYLMPGKYPMIGAGGSGVSESTTTATAISYPLSHIANLLSPVSVYPQKQPPYPYGGFPQPQLYPQPYYHGSQYGPYNY</sequence>
<comment type="subcellular location">
    <subcellularLocation>
        <location evidence="1">Membrane</location>
        <topology evidence="1">Multi-pass membrane protein</topology>
    </subcellularLocation>
</comment>
<evidence type="ECO:0000256" key="1">
    <source>
        <dbReference type="ARBA" id="ARBA00004141"/>
    </source>
</evidence>
<evidence type="ECO:0000256" key="5">
    <source>
        <dbReference type="SAM" id="Phobius"/>
    </source>
</evidence>
<proteinExistence type="predicted"/>
<evidence type="ECO:0000313" key="8">
    <source>
        <dbReference type="Proteomes" id="UP000002320"/>
    </source>
</evidence>
<evidence type="ECO:0000256" key="3">
    <source>
        <dbReference type="ARBA" id="ARBA00022989"/>
    </source>
</evidence>
<accession>B0WF99</accession>
<keyword evidence="4 5" id="KW-0472">Membrane</keyword>
<evidence type="ECO:0000256" key="2">
    <source>
        <dbReference type="ARBA" id="ARBA00022692"/>
    </source>
</evidence>
<dbReference type="VEuPathDB" id="VectorBase:CQUJHB013315"/>
<dbReference type="HOGENOM" id="CLU_061034_0_0_1"/>
<dbReference type="AlphaFoldDB" id="B0WF99"/>
<feature type="transmembrane region" description="Helical" evidence="5">
    <location>
        <begin position="119"/>
        <end position="141"/>
    </location>
</feature>
<protein>
    <submittedName>
        <fullName evidence="6 7">Uncharacterized protein</fullName>
    </submittedName>
</protein>
<dbReference type="Proteomes" id="UP000002320">
    <property type="component" value="Unassembled WGS sequence"/>
</dbReference>
<keyword evidence="3 5" id="KW-1133">Transmembrane helix</keyword>
<gene>
    <name evidence="7" type="primary">6037468</name>
    <name evidence="6" type="ORF">CpipJ_CPIJ005935</name>
</gene>
<dbReference type="Pfam" id="PF13903">
    <property type="entry name" value="Claudin_2"/>
    <property type="match status" value="1"/>
</dbReference>
<dbReference type="EMBL" id="DS231916">
    <property type="protein sequence ID" value="EDS26116.1"/>
    <property type="molecule type" value="Genomic_DNA"/>
</dbReference>
<dbReference type="GO" id="GO:0016020">
    <property type="term" value="C:membrane"/>
    <property type="evidence" value="ECO:0007669"/>
    <property type="project" value="UniProtKB-SubCell"/>
</dbReference>
<keyword evidence="8" id="KW-1185">Reference proteome</keyword>
<dbReference type="FunCoup" id="B0WF99">
    <property type="interactions" value="24"/>
</dbReference>
<dbReference type="EnsemblMetazoa" id="CPIJ005935-RA">
    <property type="protein sequence ID" value="CPIJ005935-PA"/>
    <property type="gene ID" value="CPIJ005935"/>
</dbReference>
<organism>
    <name type="scientific">Culex quinquefasciatus</name>
    <name type="common">Southern house mosquito</name>
    <name type="synonym">Culex pungens</name>
    <dbReference type="NCBI Taxonomy" id="7176"/>
    <lineage>
        <taxon>Eukaryota</taxon>
        <taxon>Metazoa</taxon>
        <taxon>Ecdysozoa</taxon>
        <taxon>Arthropoda</taxon>
        <taxon>Hexapoda</taxon>
        <taxon>Insecta</taxon>
        <taxon>Pterygota</taxon>
        <taxon>Neoptera</taxon>
        <taxon>Endopterygota</taxon>
        <taxon>Diptera</taxon>
        <taxon>Nematocera</taxon>
        <taxon>Culicoidea</taxon>
        <taxon>Culicidae</taxon>
        <taxon>Culicinae</taxon>
        <taxon>Culicini</taxon>
        <taxon>Culex</taxon>
        <taxon>Culex</taxon>
    </lineage>
</organism>
<dbReference type="eggNOG" id="ENOG502QT4K">
    <property type="taxonomic scope" value="Eukaryota"/>
</dbReference>
<evidence type="ECO:0000313" key="7">
    <source>
        <dbReference type="EnsemblMetazoa" id="CPIJ005935-PA"/>
    </source>
</evidence>
<dbReference type="Gene3D" id="1.20.140.150">
    <property type="match status" value="1"/>
</dbReference>
<dbReference type="InParanoid" id="B0WF99"/>
<dbReference type="PANTHER" id="PTHR21215:SF0">
    <property type="entry name" value="LD36024P"/>
    <property type="match status" value="1"/>
</dbReference>
<evidence type="ECO:0000313" key="6">
    <source>
        <dbReference type="EMBL" id="EDS26116.1"/>
    </source>
</evidence>
<dbReference type="OrthoDB" id="6126739at2759"/>
<feature type="transmembrane region" description="Helical" evidence="5">
    <location>
        <begin position="175"/>
        <end position="201"/>
    </location>
</feature>
<name>B0WF99_CULQU</name>